<dbReference type="InterPro" id="IPR023286">
    <property type="entry name" value="ABATE_dom_sf"/>
</dbReference>
<dbReference type="Proteomes" id="UP001602013">
    <property type="component" value="Unassembled WGS sequence"/>
</dbReference>
<organism evidence="3 4">
    <name type="scientific">Microtetraspora malaysiensis</name>
    <dbReference type="NCBI Taxonomy" id="161358"/>
    <lineage>
        <taxon>Bacteria</taxon>
        <taxon>Bacillati</taxon>
        <taxon>Actinomycetota</taxon>
        <taxon>Actinomycetes</taxon>
        <taxon>Streptosporangiales</taxon>
        <taxon>Streptosporangiaceae</taxon>
        <taxon>Microtetraspora</taxon>
    </lineage>
</organism>
<dbReference type="RefSeq" id="WP_387413552.1">
    <property type="nucleotide sequence ID" value="NZ_JBIASD010000014.1"/>
</dbReference>
<dbReference type="Pfam" id="PF11706">
    <property type="entry name" value="zf-CGNR"/>
    <property type="match status" value="1"/>
</dbReference>
<name>A0ABW6ST18_9ACTN</name>
<gene>
    <name evidence="3" type="ORF">ACFYXI_21370</name>
</gene>
<dbReference type="Gene3D" id="1.10.3300.10">
    <property type="entry name" value="Jann2411-like domain"/>
    <property type="match status" value="1"/>
</dbReference>
<dbReference type="Pfam" id="PF07336">
    <property type="entry name" value="ABATE"/>
    <property type="match status" value="1"/>
</dbReference>
<evidence type="ECO:0000259" key="2">
    <source>
        <dbReference type="Pfam" id="PF11706"/>
    </source>
</evidence>
<dbReference type="InterPro" id="IPR021005">
    <property type="entry name" value="Znf_CGNR"/>
</dbReference>
<protein>
    <submittedName>
        <fullName evidence="3">CGNR zinc finger domain-containing protein</fullName>
    </submittedName>
</protein>
<evidence type="ECO:0000313" key="4">
    <source>
        <dbReference type="Proteomes" id="UP001602013"/>
    </source>
</evidence>
<evidence type="ECO:0000256" key="1">
    <source>
        <dbReference type="SAM" id="MobiDB-lite"/>
    </source>
</evidence>
<sequence>MTGPAELLRDFVNTYDVESDVDDLASPAELTVWLQERDLIQDTDRAADDDLILAVRLREGLREALRRNHDATPYEIGAGLEAALATFPLRVTLVGGVPTLEPAAYVPRGGPGSSGTLGPSGAPGDADTGRAAGTRGTAGLSELPGSHDSAASTTPDPSGAPAVSSEGGVSAGLSRIAAAIPAAHAEGMWPRLKVCAESTCQWAFIDSSKNRSRSWCSMRVCGNRTKTRAYRARRQTDGSSRIS</sequence>
<dbReference type="PANTHER" id="PTHR35525:SF3">
    <property type="entry name" value="BLL6575 PROTEIN"/>
    <property type="match status" value="1"/>
</dbReference>
<keyword evidence="4" id="KW-1185">Reference proteome</keyword>
<proteinExistence type="predicted"/>
<feature type="compositionally biased region" description="Low complexity" evidence="1">
    <location>
        <begin position="116"/>
        <end position="139"/>
    </location>
</feature>
<evidence type="ECO:0000313" key="3">
    <source>
        <dbReference type="EMBL" id="MFF3668140.1"/>
    </source>
</evidence>
<reference evidence="3 4" key="1">
    <citation type="submission" date="2024-10" db="EMBL/GenBank/DDBJ databases">
        <title>The Natural Products Discovery Center: Release of the First 8490 Sequenced Strains for Exploring Actinobacteria Biosynthetic Diversity.</title>
        <authorList>
            <person name="Kalkreuter E."/>
            <person name="Kautsar S.A."/>
            <person name="Yang D."/>
            <person name="Bader C.D."/>
            <person name="Teijaro C.N."/>
            <person name="Fluegel L."/>
            <person name="Davis C.M."/>
            <person name="Simpson J.R."/>
            <person name="Lauterbach L."/>
            <person name="Steele A.D."/>
            <person name="Gui C."/>
            <person name="Meng S."/>
            <person name="Li G."/>
            <person name="Viehrig K."/>
            <person name="Ye F."/>
            <person name="Su P."/>
            <person name="Kiefer A.F."/>
            <person name="Nichols A."/>
            <person name="Cepeda A.J."/>
            <person name="Yan W."/>
            <person name="Fan B."/>
            <person name="Jiang Y."/>
            <person name="Adhikari A."/>
            <person name="Zheng C.-J."/>
            <person name="Schuster L."/>
            <person name="Cowan T.M."/>
            <person name="Smanski M.J."/>
            <person name="Chevrette M.G."/>
            <person name="De Carvalho L.P.S."/>
            <person name="Shen B."/>
        </authorList>
    </citation>
    <scope>NUCLEOTIDE SEQUENCE [LARGE SCALE GENOMIC DNA]</scope>
    <source>
        <strain evidence="3 4">NPDC002173</strain>
    </source>
</reference>
<accession>A0ABW6ST18</accession>
<dbReference type="SUPFAM" id="SSF160904">
    <property type="entry name" value="Jann2411-like"/>
    <property type="match status" value="2"/>
</dbReference>
<dbReference type="EMBL" id="JBIASD010000014">
    <property type="protein sequence ID" value="MFF3668140.1"/>
    <property type="molecule type" value="Genomic_DNA"/>
</dbReference>
<feature type="domain" description="Zinc finger CGNR" evidence="2">
    <location>
        <begin position="191"/>
        <end position="234"/>
    </location>
</feature>
<feature type="region of interest" description="Disordered" evidence="1">
    <location>
        <begin position="105"/>
        <end position="167"/>
    </location>
</feature>
<dbReference type="PANTHER" id="PTHR35525">
    <property type="entry name" value="BLL6575 PROTEIN"/>
    <property type="match status" value="1"/>
</dbReference>
<dbReference type="InterPro" id="IPR010852">
    <property type="entry name" value="ABATE"/>
</dbReference>
<comment type="caution">
    <text evidence="3">The sequence shown here is derived from an EMBL/GenBank/DDBJ whole genome shotgun (WGS) entry which is preliminary data.</text>
</comment>